<dbReference type="OrthoDB" id="6502492at2759"/>
<dbReference type="Proteomes" id="UP000070412">
    <property type="component" value="Unassembled WGS sequence"/>
</dbReference>
<evidence type="ECO:0000313" key="2">
    <source>
        <dbReference type="EMBL" id="KAF7496622.1"/>
    </source>
</evidence>
<gene>
    <name evidence="2" type="ORF">SSS_8926</name>
</gene>
<reference evidence="4" key="1">
    <citation type="journal article" date="2020" name="PLoS Negl. Trop. Dis.">
        <title>High-quality nuclear genome for Sarcoptes scabiei-A critical resource for a neglected parasite.</title>
        <authorList>
            <person name="Korhonen P.K."/>
            <person name="Gasser R.B."/>
            <person name="Ma G."/>
            <person name="Wang T."/>
            <person name="Stroehlein A.J."/>
            <person name="Young N.D."/>
            <person name="Ang C.S."/>
            <person name="Fernando D.D."/>
            <person name="Lu H.C."/>
            <person name="Taylor S."/>
            <person name="Reynolds S.L."/>
            <person name="Mofiz E."/>
            <person name="Najaraj S.H."/>
            <person name="Gowda H."/>
            <person name="Madugundu A."/>
            <person name="Renuse S."/>
            <person name="Holt D."/>
            <person name="Pandey A."/>
            <person name="Papenfuss A.T."/>
            <person name="Fischer K."/>
        </authorList>
    </citation>
    <scope>NUCLEOTIDE SEQUENCE [LARGE SCALE GENOMIC DNA]</scope>
</reference>
<accession>A0A834RGV2</accession>
<evidence type="ECO:0000313" key="3">
    <source>
        <dbReference type="EnsemblMetazoa" id="KAF7496622.1"/>
    </source>
</evidence>
<keyword evidence="1" id="KW-0732">Signal</keyword>
<organism evidence="2">
    <name type="scientific">Sarcoptes scabiei</name>
    <name type="common">Itch mite</name>
    <name type="synonym">Acarus scabiei</name>
    <dbReference type="NCBI Taxonomy" id="52283"/>
    <lineage>
        <taxon>Eukaryota</taxon>
        <taxon>Metazoa</taxon>
        <taxon>Ecdysozoa</taxon>
        <taxon>Arthropoda</taxon>
        <taxon>Chelicerata</taxon>
        <taxon>Arachnida</taxon>
        <taxon>Acari</taxon>
        <taxon>Acariformes</taxon>
        <taxon>Sarcoptiformes</taxon>
        <taxon>Astigmata</taxon>
        <taxon>Psoroptidia</taxon>
        <taxon>Sarcoptoidea</taxon>
        <taxon>Sarcoptidae</taxon>
        <taxon>Sarcoptinae</taxon>
        <taxon>Sarcoptes</taxon>
    </lineage>
</organism>
<reference evidence="2" key="2">
    <citation type="submission" date="2020-01" db="EMBL/GenBank/DDBJ databases">
        <authorList>
            <person name="Korhonen P.K.K."/>
            <person name="Guangxu M.G."/>
            <person name="Wang T.W."/>
            <person name="Stroehlein A.J.S."/>
            <person name="Young N.D."/>
            <person name="Ang C.-S.A."/>
            <person name="Fernando D.W.F."/>
            <person name="Lu H.L."/>
            <person name="Taylor S.T."/>
            <person name="Ehtesham M.E.M."/>
            <person name="Najaraj S.H.N."/>
            <person name="Harsha G.H.G."/>
            <person name="Madugundu A.M."/>
            <person name="Renuse S.R."/>
            <person name="Holt D.H."/>
            <person name="Pandey A.P."/>
            <person name="Papenfuss A.P."/>
            <person name="Gasser R.B.G."/>
            <person name="Fischer K.F."/>
        </authorList>
    </citation>
    <scope>NUCLEOTIDE SEQUENCE</scope>
    <source>
        <strain evidence="2">SSS_KF_BRIS2020</strain>
    </source>
</reference>
<dbReference type="AlphaFoldDB" id="A0A834RGV2"/>
<feature type="chain" id="PRO_5038259434" evidence="1">
    <location>
        <begin position="20"/>
        <end position="282"/>
    </location>
</feature>
<reference evidence="3" key="3">
    <citation type="submission" date="2022-06" db="UniProtKB">
        <authorList>
            <consortium name="EnsemblMetazoa"/>
        </authorList>
    </citation>
    <scope>IDENTIFICATION</scope>
</reference>
<dbReference type="EnsemblMetazoa" id="SSS_8926s_mrna">
    <property type="protein sequence ID" value="KAF7496622.1"/>
    <property type="gene ID" value="SSS_8926"/>
</dbReference>
<dbReference type="EMBL" id="WVUK01000003">
    <property type="protein sequence ID" value="KAF7496622.1"/>
    <property type="molecule type" value="Genomic_DNA"/>
</dbReference>
<proteinExistence type="predicted"/>
<keyword evidence="4" id="KW-1185">Reference proteome</keyword>
<sequence>MFSFLLVSIISISISGVQMFVDPDDCAKDCLNTLTNVDMQQYCKSKAAKEYNSVYLHTPLETVWEVCCQLLEEFDCFKTEGKIYCPNATYEHLSTYIRENSLLAMSSMCTDPGYRNWKNFCAKMVQNALNHGGEKQIDLDIPTATGPETKCLFDLRHSTDGNRIEYCKNYTKNHFHRTDVTTSVNCCGMYEMLFCVEKESIKYCDRSNHRLILRWSKRIKHLMSHHLCRHTPYFEKHHKTIDKYTFEQCQKYGFVLNYANPIVFNLYFLSGMIISLWKVLVC</sequence>
<feature type="signal peptide" evidence="1">
    <location>
        <begin position="1"/>
        <end position="19"/>
    </location>
</feature>
<name>A0A834RGV2_SARSC</name>
<evidence type="ECO:0000313" key="4">
    <source>
        <dbReference type="Proteomes" id="UP000070412"/>
    </source>
</evidence>
<protein>
    <submittedName>
        <fullName evidence="2 3">Uncharacterized protein</fullName>
    </submittedName>
</protein>
<evidence type="ECO:0000256" key="1">
    <source>
        <dbReference type="SAM" id="SignalP"/>
    </source>
</evidence>